<dbReference type="HOGENOM" id="CLU_1603049_0_0_1"/>
<feature type="transmembrane region" description="Helical" evidence="5">
    <location>
        <begin position="74"/>
        <end position="92"/>
    </location>
</feature>
<keyword evidence="2 5" id="KW-0812">Transmembrane</keyword>
<evidence type="ECO:0000256" key="5">
    <source>
        <dbReference type="SAM" id="Phobius"/>
    </source>
</evidence>
<evidence type="ECO:0000256" key="4">
    <source>
        <dbReference type="ARBA" id="ARBA00023136"/>
    </source>
</evidence>
<evidence type="ECO:0000256" key="2">
    <source>
        <dbReference type="ARBA" id="ARBA00022692"/>
    </source>
</evidence>
<comment type="caution">
    <text evidence="7">The sequence shown here is derived from an EMBL/GenBank/DDBJ whole genome shotgun (WGS) entry which is preliminary data.</text>
</comment>
<dbReference type="AlphaFoldDB" id="K2RHS2"/>
<dbReference type="InParanoid" id="K2RHS2"/>
<feature type="domain" description="ABC-2 type transporter transmembrane" evidence="6">
    <location>
        <begin position="21"/>
        <end position="91"/>
    </location>
</feature>
<dbReference type="STRING" id="1126212.K2RHS2"/>
<dbReference type="EMBL" id="AHHD01000368">
    <property type="protein sequence ID" value="EKG14158.1"/>
    <property type="molecule type" value="Genomic_DNA"/>
</dbReference>
<keyword evidence="3 5" id="KW-1133">Transmembrane helix</keyword>
<dbReference type="Pfam" id="PF01061">
    <property type="entry name" value="ABC2_membrane"/>
    <property type="match status" value="1"/>
</dbReference>
<dbReference type="eggNOG" id="KOG0065">
    <property type="taxonomic scope" value="Eukaryota"/>
</dbReference>
<accession>K2RHS2</accession>
<protein>
    <submittedName>
        <fullName evidence="7">ABC-2 type transporter</fullName>
    </submittedName>
</protein>
<sequence length="166" mass="18821">MFQLTLCSSRTRSPYTLSYGQQVWLCLWRCIKRLKADPSLTITQFIGNAVMALIIGSVFYNLKDDSEHLFQRGAVIFFAILLNAFGSALEVCSLPGRKRLKGAHGADLRKDPNALRPTSHCRKTHPLCLLPPQCRSHRQYVDRHPVQGGQLHHIQRRALLHDQPAP</sequence>
<dbReference type="GO" id="GO:0140359">
    <property type="term" value="F:ABC-type transporter activity"/>
    <property type="evidence" value="ECO:0007669"/>
    <property type="project" value="InterPro"/>
</dbReference>
<reference evidence="7 8" key="1">
    <citation type="journal article" date="2012" name="BMC Genomics">
        <title>Tools to kill: Genome of one of the most destructive plant pathogenic fungi Macrophomina phaseolina.</title>
        <authorList>
            <person name="Islam M.S."/>
            <person name="Haque M.S."/>
            <person name="Islam M.M."/>
            <person name="Emdad E.M."/>
            <person name="Halim A."/>
            <person name="Hossen Q.M.M."/>
            <person name="Hossain M.Z."/>
            <person name="Ahmed B."/>
            <person name="Rahim S."/>
            <person name="Rahman M.S."/>
            <person name="Alam M.M."/>
            <person name="Hou S."/>
            <person name="Wan X."/>
            <person name="Saito J.A."/>
            <person name="Alam M."/>
        </authorList>
    </citation>
    <scope>NUCLEOTIDE SEQUENCE [LARGE SCALE GENOMIC DNA]</scope>
    <source>
        <strain evidence="7 8">MS6</strain>
    </source>
</reference>
<dbReference type="OrthoDB" id="9377096at2759"/>
<dbReference type="Proteomes" id="UP000007129">
    <property type="component" value="Unassembled WGS sequence"/>
</dbReference>
<evidence type="ECO:0000256" key="1">
    <source>
        <dbReference type="ARBA" id="ARBA00004141"/>
    </source>
</evidence>
<dbReference type="InterPro" id="IPR013525">
    <property type="entry name" value="ABC2_TM"/>
</dbReference>
<feature type="transmembrane region" description="Helical" evidence="5">
    <location>
        <begin position="42"/>
        <end position="62"/>
    </location>
</feature>
<gene>
    <name evidence="7" type="ORF">MPH_08672</name>
</gene>
<keyword evidence="4 5" id="KW-0472">Membrane</keyword>
<evidence type="ECO:0000313" key="7">
    <source>
        <dbReference type="EMBL" id="EKG14158.1"/>
    </source>
</evidence>
<organism evidence="7 8">
    <name type="scientific">Macrophomina phaseolina (strain MS6)</name>
    <name type="common">Charcoal rot fungus</name>
    <dbReference type="NCBI Taxonomy" id="1126212"/>
    <lineage>
        <taxon>Eukaryota</taxon>
        <taxon>Fungi</taxon>
        <taxon>Dikarya</taxon>
        <taxon>Ascomycota</taxon>
        <taxon>Pezizomycotina</taxon>
        <taxon>Dothideomycetes</taxon>
        <taxon>Dothideomycetes incertae sedis</taxon>
        <taxon>Botryosphaeriales</taxon>
        <taxon>Botryosphaeriaceae</taxon>
        <taxon>Macrophomina</taxon>
    </lineage>
</organism>
<evidence type="ECO:0000313" key="8">
    <source>
        <dbReference type="Proteomes" id="UP000007129"/>
    </source>
</evidence>
<dbReference type="GO" id="GO:0016020">
    <property type="term" value="C:membrane"/>
    <property type="evidence" value="ECO:0007669"/>
    <property type="project" value="UniProtKB-SubCell"/>
</dbReference>
<comment type="subcellular location">
    <subcellularLocation>
        <location evidence="1">Membrane</location>
        <topology evidence="1">Multi-pass membrane protein</topology>
    </subcellularLocation>
</comment>
<proteinExistence type="predicted"/>
<dbReference type="VEuPathDB" id="FungiDB:MPH_08672"/>
<name>K2RHS2_MACPH</name>
<evidence type="ECO:0000259" key="6">
    <source>
        <dbReference type="Pfam" id="PF01061"/>
    </source>
</evidence>
<evidence type="ECO:0000256" key="3">
    <source>
        <dbReference type="ARBA" id="ARBA00022989"/>
    </source>
</evidence>